<evidence type="ECO:0000313" key="3">
    <source>
        <dbReference type="Proteomes" id="UP001187471"/>
    </source>
</evidence>
<proteinExistence type="predicted"/>
<sequence>ILEFWYVADFNKHYIPRSVKPKREAEFLNFELGNITVQQYATKFTSLARHASYLVEGEDRRARNFQDGLQPEIQEKISILNMDDYYEMVDRALLIEKSDGDIQRKRARLSGTRPNLSNWQGGRNLNTGGEAEFLNFELGNITVQQYATKFTSLARHASYLVEGEDRRARNFQDGLQPEIQEKISILNMDDYYEMVDRALLIEKSDGDIQRKRARLSGTRPNLSNWQGGRNLNTGGEAEFLNFELGNITVQQYATKFTSLARHASYLVEGEDRRARNFQDGLQPEIQGKISILNMDDYYEMVDRALLIEKSDGDIQRKRARLSGTRPNLSNWQGGRNLNTGGEPEFLNFELGNITVQQYATKFTSLARHASYLVEGEDRRARNFQDGLQPEIQGKISILNMDDYYEMVDRALLIEKSDGDIQRKRARLSGTRPNLSNWQGGRNLNTGGEPEFLNFELGNITVQQYATKFTSLARHASYLVEGEDRRARNFQDGLQPEIQEKISILNMDDYYEMVDRALLIEKSDGDIQRKRARLSGTRPNLSNWQGGRNLNT</sequence>
<feature type="non-terminal residue" evidence="2">
    <location>
        <position position="551"/>
    </location>
</feature>
<keyword evidence="3" id="KW-1185">Reference proteome</keyword>
<evidence type="ECO:0000259" key="1">
    <source>
        <dbReference type="Pfam" id="PF03732"/>
    </source>
</evidence>
<feature type="non-terminal residue" evidence="2">
    <location>
        <position position="1"/>
    </location>
</feature>
<comment type="caution">
    <text evidence="2">The sequence shown here is derived from an EMBL/GenBank/DDBJ whole genome shotgun (WGS) entry which is preliminary data.</text>
</comment>
<dbReference type="Proteomes" id="UP001187471">
    <property type="component" value="Unassembled WGS sequence"/>
</dbReference>
<feature type="domain" description="Retrotransposon gag" evidence="1">
    <location>
        <begin position="7"/>
        <end position="71"/>
    </location>
</feature>
<dbReference type="InterPro" id="IPR005162">
    <property type="entry name" value="Retrotrans_gag_dom"/>
</dbReference>
<accession>A0AA88R2G3</accession>
<protein>
    <recommendedName>
        <fullName evidence="1">Retrotransposon gag domain-containing protein</fullName>
    </recommendedName>
</protein>
<dbReference type="EMBL" id="JAVXUO010001932">
    <property type="protein sequence ID" value="KAK2977903.1"/>
    <property type="molecule type" value="Genomic_DNA"/>
</dbReference>
<dbReference type="PANTHER" id="PTHR15503:SF45">
    <property type="entry name" value="RNA-DIRECTED DNA POLYMERASE HOMOLOG"/>
    <property type="match status" value="1"/>
</dbReference>
<gene>
    <name evidence="2" type="ORF">RJ640_001862</name>
</gene>
<evidence type="ECO:0000313" key="2">
    <source>
        <dbReference type="EMBL" id="KAK2977903.1"/>
    </source>
</evidence>
<reference evidence="2" key="1">
    <citation type="submission" date="2022-12" db="EMBL/GenBank/DDBJ databases">
        <title>Draft genome assemblies for two species of Escallonia (Escalloniales).</title>
        <authorList>
            <person name="Chanderbali A."/>
            <person name="Dervinis C."/>
            <person name="Anghel I."/>
            <person name="Soltis D."/>
            <person name="Soltis P."/>
            <person name="Zapata F."/>
        </authorList>
    </citation>
    <scope>NUCLEOTIDE SEQUENCE</scope>
    <source>
        <strain evidence="2">UCBG92.1500</strain>
        <tissue evidence="2">Leaf</tissue>
    </source>
</reference>
<dbReference type="AlphaFoldDB" id="A0AA88R2G3"/>
<name>A0AA88R2G3_9ASTE</name>
<dbReference type="Pfam" id="PF03732">
    <property type="entry name" value="Retrotrans_gag"/>
    <property type="match status" value="1"/>
</dbReference>
<dbReference type="InterPro" id="IPR032567">
    <property type="entry name" value="RTL1-rel"/>
</dbReference>
<dbReference type="PANTHER" id="PTHR15503">
    <property type="entry name" value="LDOC1 RELATED"/>
    <property type="match status" value="1"/>
</dbReference>
<organism evidence="2 3">
    <name type="scientific">Escallonia rubra</name>
    <dbReference type="NCBI Taxonomy" id="112253"/>
    <lineage>
        <taxon>Eukaryota</taxon>
        <taxon>Viridiplantae</taxon>
        <taxon>Streptophyta</taxon>
        <taxon>Embryophyta</taxon>
        <taxon>Tracheophyta</taxon>
        <taxon>Spermatophyta</taxon>
        <taxon>Magnoliopsida</taxon>
        <taxon>eudicotyledons</taxon>
        <taxon>Gunneridae</taxon>
        <taxon>Pentapetalae</taxon>
        <taxon>asterids</taxon>
        <taxon>campanulids</taxon>
        <taxon>Escalloniales</taxon>
        <taxon>Escalloniaceae</taxon>
        <taxon>Escallonia</taxon>
    </lineage>
</organism>